<evidence type="ECO:0000256" key="1">
    <source>
        <dbReference type="ARBA" id="ARBA00022801"/>
    </source>
</evidence>
<accession>A0A0M0BUD0</accession>
<dbReference type="Pfam" id="PF00293">
    <property type="entry name" value="NUDIX"/>
    <property type="match status" value="1"/>
</dbReference>
<dbReference type="EMBL" id="LFWV01000013">
    <property type="protein sequence ID" value="KON32064.1"/>
    <property type="molecule type" value="Genomic_DNA"/>
</dbReference>
<evidence type="ECO:0000313" key="4">
    <source>
        <dbReference type="Proteomes" id="UP000054016"/>
    </source>
</evidence>
<keyword evidence="1" id="KW-0378">Hydrolase</keyword>
<dbReference type="PROSITE" id="PS00893">
    <property type="entry name" value="NUDIX_BOX"/>
    <property type="match status" value="1"/>
</dbReference>
<dbReference type="PANTHER" id="PTHR43736">
    <property type="entry name" value="ADP-RIBOSE PYROPHOSPHATASE"/>
    <property type="match status" value="1"/>
</dbReference>
<name>A0A0M0BUD0_9ARCH</name>
<dbReference type="PROSITE" id="PS51462">
    <property type="entry name" value="NUDIX"/>
    <property type="match status" value="1"/>
</dbReference>
<dbReference type="CDD" id="cd04673">
    <property type="entry name" value="NUDIX_ADPRase"/>
    <property type="match status" value="1"/>
</dbReference>
<dbReference type="SUPFAM" id="SSF55811">
    <property type="entry name" value="Nudix"/>
    <property type="match status" value="1"/>
</dbReference>
<protein>
    <recommendedName>
        <fullName evidence="2">Nudix hydrolase domain-containing protein</fullName>
    </recommendedName>
</protein>
<organism evidence="3 4">
    <name type="scientific">miscellaneous Crenarchaeota group-1 archaeon SG8-32-3</name>
    <dbReference type="NCBI Taxonomy" id="1685125"/>
    <lineage>
        <taxon>Archaea</taxon>
        <taxon>Candidatus Bathyarchaeota</taxon>
        <taxon>MCG-1</taxon>
    </lineage>
</organism>
<dbReference type="PRINTS" id="PR00502">
    <property type="entry name" value="NUDIXFAMILY"/>
</dbReference>
<feature type="domain" description="Nudix hydrolase" evidence="2">
    <location>
        <begin position="8"/>
        <end position="139"/>
    </location>
</feature>
<dbReference type="AlphaFoldDB" id="A0A0M0BUD0"/>
<dbReference type="InterPro" id="IPR020084">
    <property type="entry name" value="NUDIX_hydrolase_CS"/>
</dbReference>
<dbReference type="GO" id="GO:0016787">
    <property type="term" value="F:hydrolase activity"/>
    <property type="evidence" value="ECO:0007669"/>
    <property type="project" value="UniProtKB-KW"/>
</dbReference>
<dbReference type="Proteomes" id="UP000054016">
    <property type="component" value="Unassembled WGS sequence"/>
</dbReference>
<dbReference type="PANTHER" id="PTHR43736:SF1">
    <property type="entry name" value="DIHYDRONEOPTERIN TRIPHOSPHATE DIPHOSPHATASE"/>
    <property type="match status" value="1"/>
</dbReference>
<evidence type="ECO:0000313" key="3">
    <source>
        <dbReference type="EMBL" id="KON32064.1"/>
    </source>
</evidence>
<reference evidence="4" key="1">
    <citation type="submission" date="2015-06" db="EMBL/GenBank/DDBJ databases">
        <title>New insights into the roles of widespread benthic archaea in carbon and nitrogen cycling.</title>
        <authorList>
            <person name="Lazar C.S."/>
            <person name="Baker B.J."/>
            <person name="Seitz K.W."/>
            <person name="Hyde A.S."/>
            <person name="Dick G.J."/>
            <person name="Hinrichs K.-U."/>
            <person name="Teske A.P."/>
        </authorList>
    </citation>
    <scope>NUCLEOTIDE SEQUENCE [LARGE SCALE GENOMIC DNA]</scope>
</reference>
<sequence length="148" mass="16725">MSRQYPKKPVVGVGAIILNGERILLEKRKNSPGKGKWSVPGGLVDLGETAEQAVIREVKEETGLEVYNPRLVDVVSYISLGEKGAVVYHYVIIDYLVTSKGGKPKAASDADDLKWVPFYEVEQYELTESFRHFFQRNREKLGNDSLYF</sequence>
<dbReference type="InterPro" id="IPR020476">
    <property type="entry name" value="Nudix_hydrolase"/>
</dbReference>
<dbReference type="InterPro" id="IPR000086">
    <property type="entry name" value="NUDIX_hydrolase_dom"/>
</dbReference>
<proteinExistence type="predicted"/>
<gene>
    <name evidence="3" type="ORF">AC478_01455</name>
</gene>
<dbReference type="Gene3D" id="3.90.79.10">
    <property type="entry name" value="Nucleoside Triphosphate Pyrophosphohydrolase"/>
    <property type="match status" value="1"/>
</dbReference>
<dbReference type="InterPro" id="IPR015797">
    <property type="entry name" value="NUDIX_hydrolase-like_dom_sf"/>
</dbReference>
<comment type="caution">
    <text evidence="3">The sequence shown here is derived from an EMBL/GenBank/DDBJ whole genome shotgun (WGS) entry which is preliminary data.</text>
</comment>
<evidence type="ECO:0000259" key="2">
    <source>
        <dbReference type="PROSITE" id="PS51462"/>
    </source>
</evidence>